<dbReference type="Proteomes" id="UP000692954">
    <property type="component" value="Unassembled WGS sequence"/>
</dbReference>
<name>A0A8S1P707_9CILI</name>
<comment type="caution">
    <text evidence="1">The sequence shown here is derived from an EMBL/GenBank/DDBJ whole genome shotgun (WGS) entry which is preliminary data.</text>
</comment>
<proteinExistence type="predicted"/>
<dbReference type="EMBL" id="CAJJDN010000070">
    <property type="protein sequence ID" value="CAD8098604.1"/>
    <property type="molecule type" value="Genomic_DNA"/>
</dbReference>
<protein>
    <submittedName>
        <fullName evidence="1">Uncharacterized protein</fullName>
    </submittedName>
</protein>
<evidence type="ECO:0000313" key="2">
    <source>
        <dbReference type="Proteomes" id="UP000692954"/>
    </source>
</evidence>
<dbReference type="AlphaFoldDB" id="A0A8S1P707"/>
<accession>A0A8S1P707</accession>
<keyword evidence="2" id="KW-1185">Reference proteome</keyword>
<organism evidence="1 2">
    <name type="scientific">Paramecium sonneborni</name>
    <dbReference type="NCBI Taxonomy" id="65129"/>
    <lineage>
        <taxon>Eukaryota</taxon>
        <taxon>Sar</taxon>
        <taxon>Alveolata</taxon>
        <taxon>Ciliophora</taxon>
        <taxon>Intramacronucleata</taxon>
        <taxon>Oligohymenophorea</taxon>
        <taxon>Peniculida</taxon>
        <taxon>Parameciidae</taxon>
        <taxon>Paramecium</taxon>
    </lineage>
</organism>
<evidence type="ECO:0000313" key="1">
    <source>
        <dbReference type="EMBL" id="CAD8098604.1"/>
    </source>
</evidence>
<gene>
    <name evidence="1" type="ORF">PSON_ATCC_30995.1.T0700202</name>
</gene>
<sequence>MIQIQTEKMKKNQIYWKNVNKCIMNQLFKTNYGISILLLNTYFASKNHKIYKLSSLQNQKKQMKIFHHELYCFIKMEKNS</sequence>
<reference evidence="1" key="1">
    <citation type="submission" date="2021-01" db="EMBL/GenBank/DDBJ databases">
        <authorList>
            <consortium name="Genoscope - CEA"/>
            <person name="William W."/>
        </authorList>
    </citation>
    <scope>NUCLEOTIDE SEQUENCE</scope>
</reference>